<sequence length="451" mass="46869">MNRMTSCTGGAIRHSPVPPTDPFAPLACSCQLDPPAPDSNTAPRGLRSAQTRAAPLRHPTPTDHQSRYSLTKVYRGSPGYVFLYSLRFFRVCQGPELHLQSNSLAVCSRDAPSPQRRVAPTLSLGLAPSPILSGGPRPCPRIAPQDVSTVGPSGPKRQLRRSGGTPLASPAVLGPTALEPPRSAAPPGTTTPIAGRPPYSPGAACLQERCLAAPRLGATTLGPLPALPQPRGDSSGVPRRPAPSALTPCRIAAPTGNSTAAGGLLWRPPLSSGRPPSSRLGPQPRPGPRPRSRAGSRILLGRPPPGALPRRTPTGRNHSRALGPLPALPQLRGGARPGSPAAPLRLPSRCVGSRPDTRPRPRPRAQASGSRAHQRADFAPRHSPGSPRGPTLARPLPPAQPLRSDLDRPGEGVLSDVFSPAPPERETQACAISGSLATHPSPGSSSCRKGT</sequence>
<dbReference type="EMBL" id="JANPWB010000003">
    <property type="protein sequence ID" value="KAJ1197955.1"/>
    <property type="molecule type" value="Genomic_DNA"/>
</dbReference>
<evidence type="ECO:0000256" key="1">
    <source>
        <dbReference type="SAM" id="MobiDB-lite"/>
    </source>
</evidence>
<keyword evidence="3" id="KW-1185">Reference proteome</keyword>
<dbReference type="Proteomes" id="UP001066276">
    <property type="component" value="Chromosome 2_1"/>
</dbReference>
<evidence type="ECO:0008006" key="4">
    <source>
        <dbReference type="Google" id="ProtNLM"/>
    </source>
</evidence>
<comment type="caution">
    <text evidence="2">The sequence shown here is derived from an EMBL/GenBank/DDBJ whole genome shotgun (WGS) entry which is preliminary data.</text>
</comment>
<feature type="region of interest" description="Disordered" evidence="1">
    <location>
        <begin position="221"/>
        <end position="451"/>
    </location>
</feature>
<feature type="compositionally biased region" description="Polar residues" evidence="1">
    <location>
        <begin position="435"/>
        <end position="451"/>
    </location>
</feature>
<proteinExistence type="predicted"/>
<protein>
    <recommendedName>
        <fullName evidence="4">Basic proline-rich protein-like</fullName>
    </recommendedName>
</protein>
<gene>
    <name evidence="2" type="ORF">NDU88_001799</name>
</gene>
<evidence type="ECO:0000313" key="3">
    <source>
        <dbReference type="Proteomes" id="UP001066276"/>
    </source>
</evidence>
<dbReference type="AlphaFoldDB" id="A0AAV7VCJ2"/>
<name>A0AAV7VCJ2_PLEWA</name>
<feature type="compositionally biased region" description="Low complexity" evidence="1">
    <location>
        <begin position="264"/>
        <end position="282"/>
    </location>
</feature>
<feature type="region of interest" description="Disordered" evidence="1">
    <location>
        <begin position="34"/>
        <end position="65"/>
    </location>
</feature>
<feature type="region of interest" description="Disordered" evidence="1">
    <location>
        <begin position="129"/>
        <end position="200"/>
    </location>
</feature>
<reference evidence="2" key="1">
    <citation type="journal article" date="2022" name="bioRxiv">
        <title>Sequencing and chromosome-scale assembly of the giantPleurodeles waltlgenome.</title>
        <authorList>
            <person name="Brown T."/>
            <person name="Elewa A."/>
            <person name="Iarovenko S."/>
            <person name="Subramanian E."/>
            <person name="Araus A.J."/>
            <person name="Petzold A."/>
            <person name="Susuki M."/>
            <person name="Suzuki K.-i.T."/>
            <person name="Hayashi T."/>
            <person name="Toyoda A."/>
            <person name="Oliveira C."/>
            <person name="Osipova E."/>
            <person name="Leigh N.D."/>
            <person name="Simon A."/>
            <person name="Yun M.H."/>
        </authorList>
    </citation>
    <scope>NUCLEOTIDE SEQUENCE</scope>
    <source>
        <strain evidence="2">20211129_DDA</strain>
        <tissue evidence="2">Liver</tissue>
    </source>
</reference>
<evidence type="ECO:0000313" key="2">
    <source>
        <dbReference type="EMBL" id="KAJ1197955.1"/>
    </source>
</evidence>
<organism evidence="2 3">
    <name type="scientific">Pleurodeles waltl</name>
    <name type="common">Iberian ribbed newt</name>
    <dbReference type="NCBI Taxonomy" id="8319"/>
    <lineage>
        <taxon>Eukaryota</taxon>
        <taxon>Metazoa</taxon>
        <taxon>Chordata</taxon>
        <taxon>Craniata</taxon>
        <taxon>Vertebrata</taxon>
        <taxon>Euteleostomi</taxon>
        <taxon>Amphibia</taxon>
        <taxon>Batrachia</taxon>
        <taxon>Caudata</taxon>
        <taxon>Salamandroidea</taxon>
        <taxon>Salamandridae</taxon>
        <taxon>Pleurodelinae</taxon>
        <taxon>Pleurodeles</taxon>
    </lineage>
</organism>
<accession>A0AAV7VCJ2</accession>